<accession>B7G102</accession>
<dbReference type="KEGG" id="pti:PHATRDRAFT_46373"/>
<feature type="transmembrane region" description="Helical" evidence="2">
    <location>
        <begin position="203"/>
        <end position="223"/>
    </location>
</feature>
<evidence type="ECO:0000256" key="2">
    <source>
        <dbReference type="SAM" id="Phobius"/>
    </source>
</evidence>
<keyword evidence="2" id="KW-0472">Membrane</keyword>
<dbReference type="Proteomes" id="UP000000759">
    <property type="component" value="Chromosome 10"/>
</dbReference>
<dbReference type="RefSeq" id="XP_002180764.1">
    <property type="nucleotide sequence ID" value="XM_002180728.1"/>
</dbReference>
<protein>
    <submittedName>
        <fullName evidence="3">Uncharacterized protein</fullName>
    </submittedName>
</protein>
<keyword evidence="2" id="KW-0812">Transmembrane</keyword>
<name>B7G102_PHATC</name>
<feature type="transmembrane region" description="Helical" evidence="2">
    <location>
        <begin position="148"/>
        <end position="171"/>
    </location>
</feature>
<proteinExistence type="predicted"/>
<reference evidence="4" key="2">
    <citation type="submission" date="2008-08" db="EMBL/GenBank/DDBJ databases">
        <authorList>
            <consortium name="Diatom Consortium"/>
            <person name="Grigoriev I."/>
            <person name="Grimwood J."/>
            <person name="Kuo A."/>
            <person name="Otillar R.P."/>
            <person name="Salamov A."/>
            <person name="Detter J.C."/>
            <person name="Lindquist E."/>
            <person name="Shapiro H."/>
            <person name="Lucas S."/>
            <person name="Glavina del Rio T."/>
            <person name="Pitluck S."/>
            <person name="Rokhsar D."/>
            <person name="Bowler C."/>
        </authorList>
    </citation>
    <scope>GENOME REANNOTATION</scope>
    <source>
        <strain evidence="4">CCAP 1055/1</strain>
    </source>
</reference>
<feature type="transmembrane region" description="Helical" evidence="2">
    <location>
        <begin position="103"/>
        <end position="127"/>
    </location>
</feature>
<keyword evidence="4" id="KW-1185">Reference proteome</keyword>
<sequence>MVAWLVVQRRRRSFTVNKIAPYIARTNRMVHFVRLADLSSSIPSRIGIEKRSTGFAGSRSRRFLEIFGCSGLCLATVSGGNHIPGGAVRAALRVRALFPHSSLAGWILIMCAPFYSVVVLVALIYVARGSLFVGLSTPAVEKQSVLTYRIGSGTFKLGVVVVVIWALTAYVSGIRPVGESKGAEDTGISLLTYGEAVRVVLELIGRLLVTTILFADLILAMVLRNCLDERKRRDTFGEQSDVDFHALEKAIGQETKSLRTKDQLTKHSNNDSLEPTASVDCERMDDSTGNSDNSTETEHAPTEVALQDEEINSYLKDRNRRLGGDENV</sequence>
<feature type="compositionally biased region" description="Basic and acidic residues" evidence="1">
    <location>
        <begin position="258"/>
        <end position="269"/>
    </location>
</feature>
<gene>
    <name evidence="3" type="ORF">PHATRDRAFT_46373</name>
</gene>
<dbReference type="InParanoid" id="B7G102"/>
<evidence type="ECO:0000313" key="3">
    <source>
        <dbReference type="EMBL" id="EEC47416.1"/>
    </source>
</evidence>
<organism evidence="3 4">
    <name type="scientific">Phaeodactylum tricornutum (strain CCAP 1055/1)</name>
    <dbReference type="NCBI Taxonomy" id="556484"/>
    <lineage>
        <taxon>Eukaryota</taxon>
        <taxon>Sar</taxon>
        <taxon>Stramenopiles</taxon>
        <taxon>Ochrophyta</taxon>
        <taxon>Bacillariophyta</taxon>
        <taxon>Bacillariophyceae</taxon>
        <taxon>Bacillariophycidae</taxon>
        <taxon>Naviculales</taxon>
        <taxon>Phaeodactylaceae</taxon>
        <taxon>Phaeodactylum</taxon>
    </lineage>
</organism>
<reference evidence="3 4" key="1">
    <citation type="journal article" date="2008" name="Nature">
        <title>The Phaeodactylum genome reveals the evolutionary history of diatom genomes.</title>
        <authorList>
            <person name="Bowler C."/>
            <person name="Allen A.E."/>
            <person name="Badger J.H."/>
            <person name="Grimwood J."/>
            <person name="Jabbari K."/>
            <person name="Kuo A."/>
            <person name="Maheswari U."/>
            <person name="Martens C."/>
            <person name="Maumus F."/>
            <person name="Otillar R.P."/>
            <person name="Rayko E."/>
            <person name="Salamov A."/>
            <person name="Vandepoele K."/>
            <person name="Beszteri B."/>
            <person name="Gruber A."/>
            <person name="Heijde M."/>
            <person name="Katinka M."/>
            <person name="Mock T."/>
            <person name="Valentin K."/>
            <person name="Verret F."/>
            <person name="Berges J.A."/>
            <person name="Brownlee C."/>
            <person name="Cadoret J.P."/>
            <person name="Chiovitti A."/>
            <person name="Choi C.J."/>
            <person name="Coesel S."/>
            <person name="De Martino A."/>
            <person name="Detter J.C."/>
            <person name="Durkin C."/>
            <person name="Falciatore A."/>
            <person name="Fournet J."/>
            <person name="Haruta M."/>
            <person name="Huysman M.J."/>
            <person name="Jenkins B.D."/>
            <person name="Jiroutova K."/>
            <person name="Jorgensen R.E."/>
            <person name="Joubert Y."/>
            <person name="Kaplan A."/>
            <person name="Kroger N."/>
            <person name="Kroth P.G."/>
            <person name="La Roche J."/>
            <person name="Lindquist E."/>
            <person name="Lommer M."/>
            <person name="Martin-Jezequel V."/>
            <person name="Lopez P.J."/>
            <person name="Lucas S."/>
            <person name="Mangogna M."/>
            <person name="McGinnis K."/>
            <person name="Medlin L.K."/>
            <person name="Montsant A."/>
            <person name="Oudot-Le Secq M.P."/>
            <person name="Napoli C."/>
            <person name="Obornik M."/>
            <person name="Parker M.S."/>
            <person name="Petit J.L."/>
            <person name="Porcel B.M."/>
            <person name="Poulsen N."/>
            <person name="Robison M."/>
            <person name="Rychlewski L."/>
            <person name="Rynearson T.A."/>
            <person name="Schmutz J."/>
            <person name="Shapiro H."/>
            <person name="Siaut M."/>
            <person name="Stanley M."/>
            <person name="Sussman M.R."/>
            <person name="Taylor A.R."/>
            <person name="Vardi A."/>
            <person name="von Dassow P."/>
            <person name="Vyverman W."/>
            <person name="Willis A."/>
            <person name="Wyrwicz L.S."/>
            <person name="Rokhsar D.S."/>
            <person name="Weissenbach J."/>
            <person name="Armbrust E.V."/>
            <person name="Green B.R."/>
            <person name="Van de Peer Y."/>
            <person name="Grigoriev I.V."/>
        </authorList>
    </citation>
    <scope>NUCLEOTIDE SEQUENCE [LARGE SCALE GENOMIC DNA]</scope>
    <source>
        <strain evidence="3 4">CCAP 1055/1</strain>
    </source>
</reference>
<dbReference type="GeneID" id="7201758"/>
<evidence type="ECO:0000313" key="4">
    <source>
        <dbReference type="Proteomes" id="UP000000759"/>
    </source>
</evidence>
<feature type="region of interest" description="Disordered" evidence="1">
    <location>
        <begin position="258"/>
        <end position="328"/>
    </location>
</feature>
<dbReference type="HOGENOM" id="CLU_1258271_0_0_1"/>
<dbReference type="EMBL" id="CM000613">
    <property type="protein sequence ID" value="EEC47416.1"/>
    <property type="molecule type" value="Genomic_DNA"/>
</dbReference>
<keyword evidence="2" id="KW-1133">Transmembrane helix</keyword>
<feature type="transmembrane region" description="Helical" evidence="2">
    <location>
        <begin position="63"/>
        <end position="83"/>
    </location>
</feature>
<feature type="compositionally biased region" description="Basic and acidic residues" evidence="1">
    <location>
        <begin position="315"/>
        <end position="328"/>
    </location>
</feature>
<dbReference type="PaxDb" id="2850-Phatr46373"/>
<evidence type="ECO:0000256" key="1">
    <source>
        <dbReference type="SAM" id="MobiDB-lite"/>
    </source>
</evidence>
<dbReference type="AlphaFoldDB" id="B7G102"/>